<accession>A0ABR8U6Z2</accession>
<proteinExistence type="predicted"/>
<evidence type="ECO:0000313" key="3">
    <source>
        <dbReference type="Proteomes" id="UP000626786"/>
    </source>
</evidence>
<protein>
    <submittedName>
        <fullName evidence="2">DUF3888 domain-containing protein</fullName>
    </submittedName>
</protein>
<name>A0ABR8U6Z2_9BACL</name>
<sequence length="248" mass="28586">MKKAVILLILLALSAFTLPTPSSANSAVNNDSLKDAFLTMLDPFVSDAIIGHYGYDKSYGLFDAKIVDIKRDEQGGFTFTVDVQVNTFETANNPPYGKETIRFNINPTGVEMLNFSHEGDDEEKKMLAFYKETLIDIKQSFHFNLLPYKRYDYNQLRYKAEKQNDFNSLAAIAEEIVMSILSPETEPPFKNVINPVTFVKDDEAFILFKRTDGTNFYYQAKMENGIWKIIDKRNEKGKKMKKELLWYM</sequence>
<feature type="signal peptide" evidence="1">
    <location>
        <begin position="1"/>
        <end position="26"/>
    </location>
</feature>
<organism evidence="2 3">
    <name type="scientific">Sporosarcina quadrami</name>
    <dbReference type="NCBI Taxonomy" id="2762234"/>
    <lineage>
        <taxon>Bacteria</taxon>
        <taxon>Bacillati</taxon>
        <taxon>Bacillota</taxon>
        <taxon>Bacilli</taxon>
        <taxon>Bacillales</taxon>
        <taxon>Caryophanaceae</taxon>
        <taxon>Sporosarcina</taxon>
    </lineage>
</organism>
<dbReference type="EMBL" id="JACSQN010000003">
    <property type="protein sequence ID" value="MBD7983792.1"/>
    <property type="molecule type" value="Genomic_DNA"/>
</dbReference>
<gene>
    <name evidence="2" type="ORF">H9649_04300</name>
</gene>
<evidence type="ECO:0000256" key="1">
    <source>
        <dbReference type="SAM" id="SignalP"/>
    </source>
</evidence>
<dbReference type="InterPro" id="IPR024984">
    <property type="entry name" value="DUF3888"/>
</dbReference>
<keyword evidence="1" id="KW-0732">Signal</keyword>
<dbReference type="Pfam" id="PF13027">
    <property type="entry name" value="DUF3888"/>
    <property type="match status" value="1"/>
</dbReference>
<reference evidence="2 3" key="1">
    <citation type="submission" date="2020-08" db="EMBL/GenBank/DDBJ databases">
        <title>A Genomic Blueprint of the Chicken Gut Microbiome.</title>
        <authorList>
            <person name="Gilroy R."/>
            <person name="Ravi A."/>
            <person name="Getino M."/>
            <person name="Pursley I."/>
            <person name="Horton D.L."/>
            <person name="Alikhan N.-F."/>
            <person name="Baker D."/>
            <person name="Gharbi K."/>
            <person name="Hall N."/>
            <person name="Watson M."/>
            <person name="Adriaenssens E.M."/>
            <person name="Foster-Nyarko E."/>
            <person name="Jarju S."/>
            <person name="Secka A."/>
            <person name="Antonio M."/>
            <person name="Oren A."/>
            <person name="Chaudhuri R."/>
            <person name="La Ragione R.M."/>
            <person name="Hildebrand F."/>
            <person name="Pallen M.J."/>
        </authorList>
    </citation>
    <scope>NUCLEOTIDE SEQUENCE [LARGE SCALE GENOMIC DNA]</scope>
    <source>
        <strain evidence="2 3">Sa2YVA2</strain>
    </source>
</reference>
<evidence type="ECO:0000313" key="2">
    <source>
        <dbReference type="EMBL" id="MBD7983792.1"/>
    </source>
</evidence>
<feature type="chain" id="PRO_5047445790" evidence="1">
    <location>
        <begin position="27"/>
        <end position="248"/>
    </location>
</feature>
<dbReference type="Proteomes" id="UP000626786">
    <property type="component" value="Unassembled WGS sequence"/>
</dbReference>
<keyword evidence="3" id="KW-1185">Reference proteome</keyword>
<dbReference type="RefSeq" id="WP_191693483.1">
    <property type="nucleotide sequence ID" value="NZ_JACSQN010000003.1"/>
</dbReference>
<comment type="caution">
    <text evidence="2">The sequence shown here is derived from an EMBL/GenBank/DDBJ whole genome shotgun (WGS) entry which is preliminary data.</text>
</comment>